<reference evidence="1 2" key="1">
    <citation type="journal article" date="2019" name="Commun. Biol.">
        <title>The bagworm genome reveals a unique fibroin gene that provides high tensile strength.</title>
        <authorList>
            <person name="Kono N."/>
            <person name="Nakamura H."/>
            <person name="Ohtoshi R."/>
            <person name="Tomita M."/>
            <person name="Numata K."/>
            <person name="Arakawa K."/>
        </authorList>
    </citation>
    <scope>NUCLEOTIDE SEQUENCE [LARGE SCALE GENOMIC DNA]</scope>
</reference>
<organism evidence="1 2">
    <name type="scientific">Eumeta variegata</name>
    <name type="common">Bagworm moth</name>
    <name type="synonym">Eumeta japonica</name>
    <dbReference type="NCBI Taxonomy" id="151549"/>
    <lineage>
        <taxon>Eukaryota</taxon>
        <taxon>Metazoa</taxon>
        <taxon>Ecdysozoa</taxon>
        <taxon>Arthropoda</taxon>
        <taxon>Hexapoda</taxon>
        <taxon>Insecta</taxon>
        <taxon>Pterygota</taxon>
        <taxon>Neoptera</taxon>
        <taxon>Endopterygota</taxon>
        <taxon>Lepidoptera</taxon>
        <taxon>Glossata</taxon>
        <taxon>Ditrysia</taxon>
        <taxon>Tineoidea</taxon>
        <taxon>Psychidae</taxon>
        <taxon>Oiketicinae</taxon>
        <taxon>Eumeta</taxon>
    </lineage>
</organism>
<name>A0A4C1TVQ8_EUMVA</name>
<dbReference type="EMBL" id="BGZK01000093">
    <property type="protein sequence ID" value="GBP18125.1"/>
    <property type="molecule type" value="Genomic_DNA"/>
</dbReference>
<comment type="caution">
    <text evidence="1">The sequence shown here is derived from an EMBL/GenBank/DDBJ whole genome shotgun (WGS) entry which is preliminary data.</text>
</comment>
<dbReference type="Proteomes" id="UP000299102">
    <property type="component" value="Unassembled WGS sequence"/>
</dbReference>
<evidence type="ECO:0000313" key="1">
    <source>
        <dbReference type="EMBL" id="GBP18125.1"/>
    </source>
</evidence>
<evidence type="ECO:0000313" key="2">
    <source>
        <dbReference type="Proteomes" id="UP000299102"/>
    </source>
</evidence>
<protein>
    <submittedName>
        <fullName evidence="1">Uncharacterized protein</fullName>
    </submittedName>
</protein>
<proteinExistence type="predicted"/>
<keyword evidence="2" id="KW-1185">Reference proteome</keyword>
<sequence>MDNLKREREIEIDNGIGIRIEIGNFGENSKSRNDETKSRHVNVRAGERLSSPVVILVKDERINPISSGQSRGQFLVQKDFELNDFKRYFTEGVGPRALRVNGRDRQLDTLPEARSEKSIRHKLKTHEAIRL</sequence>
<dbReference type="AlphaFoldDB" id="A0A4C1TVQ8"/>
<accession>A0A4C1TVQ8</accession>
<gene>
    <name evidence="1" type="ORF">EVAR_12906_1</name>
</gene>